<dbReference type="AlphaFoldDB" id="A0A081K7F7"/>
<evidence type="ECO:0000313" key="1">
    <source>
        <dbReference type="EMBL" id="KEI70083.1"/>
    </source>
</evidence>
<sequence>METRLPQAFIRPTIRTTPDGQSGQQQPRGILRPSADSQAALVRETNHRQQGNLLPRFSGKLVVVADQIRSVQTIGNNRVKIETNDLRNYQVTARLDSEPLFTPNHNTQQSSEHSEAVHRGTFAGSLIITAPSGLSHPLREGNRVSVNINDLRNCSVLSINDLRTRLTANDMQRPLLDILPAICINQAFLMLDEMEMAQSIRSSYTTDFQTLLSGLESDQNFTEWFIEGCVSLPSLHHSENTELAERISSVDNYSSNKPLLKKFLHILFNPPGCPYIETARVCQLLKNQGYMPSFPVLPQR</sequence>
<dbReference type="Proteomes" id="UP000027997">
    <property type="component" value="Unassembled WGS sequence"/>
</dbReference>
<proteinExistence type="predicted"/>
<protein>
    <submittedName>
        <fullName evidence="1">Uncharacterized protein</fullName>
    </submittedName>
</protein>
<organism evidence="1 2">
    <name type="scientific">Endozoicomonas elysicola</name>
    <dbReference type="NCBI Taxonomy" id="305900"/>
    <lineage>
        <taxon>Bacteria</taxon>
        <taxon>Pseudomonadati</taxon>
        <taxon>Pseudomonadota</taxon>
        <taxon>Gammaproteobacteria</taxon>
        <taxon>Oceanospirillales</taxon>
        <taxon>Endozoicomonadaceae</taxon>
        <taxon>Endozoicomonas</taxon>
    </lineage>
</organism>
<reference evidence="1 2" key="1">
    <citation type="submission" date="2014-06" db="EMBL/GenBank/DDBJ databases">
        <title>Whole Genome Sequences of Three Symbiotic Endozoicomonas Bacteria.</title>
        <authorList>
            <person name="Neave M.J."/>
            <person name="Apprill A."/>
            <person name="Voolstra C.R."/>
        </authorList>
    </citation>
    <scope>NUCLEOTIDE SEQUENCE [LARGE SCALE GENOMIC DNA]</scope>
    <source>
        <strain evidence="1 2">DSM 22380</strain>
    </source>
</reference>
<dbReference type="RefSeq" id="WP_034844026.1">
    <property type="nucleotide sequence ID" value="NZ_JOJP01000001.1"/>
</dbReference>
<keyword evidence="2" id="KW-1185">Reference proteome</keyword>
<evidence type="ECO:0000313" key="2">
    <source>
        <dbReference type="Proteomes" id="UP000027997"/>
    </source>
</evidence>
<gene>
    <name evidence="1" type="ORF">GV64_04380</name>
</gene>
<name>A0A081K7F7_9GAMM</name>
<dbReference type="EMBL" id="JOJP01000001">
    <property type="protein sequence ID" value="KEI70083.1"/>
    <property type="molecule type" value="Genomic_DNA"/>
</dbReference>
<comment type="caution">
    <text evidence="1">The sequence shown here is derived from an EMBL/GenBank/DDBJ whole genome shotgun (WGS) entry which is preliminary data.</text>
</comment>
<dbReference type="STRING" id="305900.GV64_04380"/>
<accession>A0A081K7F7</accession>